<evidence type="ECO:0000313" key="1">
    <source>
        <dbReference type="EMBL" id="ADB63206.1"/>
    </source>
</evidence>
<dbReference type="Proteomes" id="UP000001903">
    <property type="component" value="Plasmid pHTUR01"/>
</dbReference>
<name>D2S1F9_HALTV</name>
<sequence length="78" mass="8067">MTTLTTIVTTVAASAGDVCSVSVPFFSPYSTEMACSPENTDASSARTALSSSSIVGSPVIDFGRGVHRAAVSFRSVRY</sequence>
<keyword evidence="2" id="KW-1185">Reference proteome</keyword>
<dbReference type="RefSeq" id="WP_012945450.1">
    <property type="nucleotide sequence ID" value="NC_013744.1"/>
</dbReference>
<gene>
    <name evidence="1" type="ordered locus">Htur_4395</name>
</gene>
<dbReference type="HOGENOM" id="CLU_2613531_0_0_2"/>
<reference evidence="1 2" key="1">
    <citation type="journal article" date="2010" name="Stand. Genomic Sci.">
        <title>Complete genome sequence of Haloterrigena turkmenica type strain (4k).</title>
        <authorList>
            <person name="Saunders E."/>
            <person name="Tindall B.J."/>
            <person name="Fahnrich R."/>
            <person name="Lapidus A."/>
            <person name="Copeland A."/>
            <person name="Del Rio T.G."/>
            <person name="Lucas S."/>
            <person name="Chen F."/>
            <person name="Tice H."/>
            <person name="Cheng J.F."/>
            <person name="Han C."/>
            <person name="Detter J.C."/>
            <person name="Bruce D."/>
            <person name="Goodwin L."/>
            <person name="Chain P."/>
            <person name="Pitluck S."/>
            <person name="Pati A."/>
            <person name="Ivanova N."/>
            <person name="Mavromatis K."/>
            <person name="Chen A."/>
            <person name="Palaniappan K."/>
            <person name="Land M."/>
            <person name="Hauser L."/>
            <person name="Chang Y.J."/>
            <person name="Jeffries C.D."/>
            <person name="Brettin T."/>
            <person name="Rohde M."/>
            <person name="Goker M."/>
            <person name="Bristow J."/>
            <person name="Eisen J.A."/>
            <person name="Markowitz V."/>
            <person name="Hugenholtz P."/>
            <person name="Klenk H.P."/>
            <person name="Kyrpides N.C."/>
        </authorList>
    </citation>
    <scope>NUCLEOTIDE SEQUENCE [LARGE SCALE GENOMIC DNA]</scope>
    <source>
        <strain evidence="2">ATCC 51198 / DSM 5511 / JCM 9101 / NCIMB 13204 / VKM B-1734 / 4k</strain>
    </source>
</reference>
<dbReference type="AlphaFoldDB" id="D2S1F9"/>
<protein>
    <submittedName>
        <fullName evidence="1">Uncharacterized protein</fullName>
    </submittedName>
</protein>
<dbReference type="EMBL" id="CP001861">
    <property type="protein sequence ID" value="ADB63206.1"/>
    <property type="molecule type" value="Genomic_DNA"/>
</dbReference>
<evidence type="ECO:0000313" key="2">
    <source>
        <dbReference type="Proteomes" id="UP000001903"/>
    </source>
</evidence>
<dbReference type="KEGG" id="htu:Htur_4395"/>
<dbReference type="GeneID" id="58789280"/>
<geneLocation type="plasmid" evidence="1 2">
    <name>pHTUR01</name>
</geneLocation>
<proteinExistence type="predicted"/>
<keyword evidence="1" id="KW-0614">Plasmid</keyword>
<accession>D2S1F9</accession>
<organism evidence="1 2">
    <name type="scientific">Haloterrigena turkmenica (strain ATCC 51198 / DSM 5511 / JCM 9101 / NCIMB 13204 / VKM B-1734 / 4k)</name>
    <name type="common">Halococcus turkmenicus</name>
    <dbReference type="NCBI Taxonomy" id="543526"/>
    <lineage>
        <taxon>Archaea</taxon>
        <taxon>Methanobacteriati</taxon>
        <taxon>Methanobacteriota</taxon>
        <taxon>Stenosarchaea group</taxon>
        <taxon>Halobacteria</taxon>
        <taxon>Halobacteriales</taxon>
        <taxon>Natrialbaceae</taxon>
        <taxon>Haloterrigena</taxon>
    </lineage>
</organism>